<keyword evidence="7" id="KW-0630">Potassium</keyword>
<sequence>MTEPETTTPQPEVADKEAAPVEVVERKSILVSSENQNEFQTTVSPKRRRSTKIGGKQKKLSITVKTWNNENIFNAIGKAVKALPFYLWTFFIDALLIPHYRPEWGRYVTWDYRSPSVLERKKNSKNIKTRRKSVNLRMKSKMRKIRNPVPKPCVHNHEDCVTVRINVSGQIFEPQLRTLKQFPSTLLGDPKRMLQYYDPDNDEFFFDRHRTCFESILYYYQTGGMIRRPHTVHLDVFIEEVKFYDLGTRIISQLESNEGFCVDEEKSLPKNLLTRKLWLLFEYPESSYQARIFAYCSILVVCLSVFEFCIGTMPSFQKSVNGSTVQGVYIDSVSYDETFFDIFDPFLLTETICIVFFVFEYVIRAFTCPQFFPFFKDLTNIIDLVAIMPYFLDLLYKIPNDTAPSSGKTKSSKAGSLTILRIIRLVRVFRILKLSRHNRGLKILGKTLKASFRELGLLVFFLFIGVIVFSSLMYFAEAYAGSSQFTSIPAGFWFSVVTMTTLGYGDLVPKESYGKIVGSLCAIAGVLTISLPVPVIVSNFNMFYSREETKTSTETQYYHVAQCPFYPAWYSKEGNPIGERMTGAVKDTACQMWLFGAQMEDKSDPEFEELKITDVENSSYRPYKKGRSRSKHARFARANSRSSRR</sequence>
<evidence type="ECO:0000256" key="4">
    <source>
        <dbReference type="ARBA" id="ARBA00022692"/>
    </source>
</evidence>
<feature type="transmembrane region" description="Helical" evidence="13">
    <location>
        <begin position="346"/>
        <end position="366"/>
    </location>
</feature>
<evidence type="ECO:0000256" key="8">
    <source>
        <dbReference type="ARBA" id="ARBA00022989"/>
    </source>
</evidence>
<feature type="transmembrane region" description="Helical" evidence="13">
    <location>
        <begin position="488"/>
        <end position="505"/>
    </location>
</feature>
<evidence type="ECO:0000256" key="12">
    <source>
        <dbReference type="SAM" id="MobiDB-lite"/>
    </source>
</evidence>
<keyword evidence="5" id="KW-0631">Potassium channel</keyword>
<evidence type="ECO:0000256" key="2">
    <source>
        <dbReference type="ARBA" id="ARBA00022448"/>
    </source>
</evidence>
<dbReference type="PRINTS" id="PR01491">
    <property type="entry name" value="KVCHANNEL"/>
</dbReference>
<evidence type="ECO:0000256" key="11">
    <source>
        <dbReference type="ARBA" id="ARBA00023303"/>
    </source>
</evidence>
<feature type="region of interest" description="Disordered" evidence="12">
    <location>
        <begin position="1"/>
        <end position="21"/>
    </location>
</feature>
<dbReference type="InterPro" id="IPR011333">
    <property type="entry name" value="SKP1/BTB/POZ_sf"/>
</dbReference>
<evidence type="ECO:0000259" key="14">
    <source>
        <dbReference type="SMART" id="SM00225"/>
    </source>
</evidence>
<keyword evidence="6" id="KW-0851">Voltage-gated channel</keyword>
<dbReference type="PANTHER" id="PTHR11537:SF113">
    <property type="entry name" value="POTASSIUM VOLTAGE-GATED CHANNEL PROTEIN SHAKER"/>
    <property type="match status" value="1"/>
</dbReference>
<dbReference type="InterPro" id="IPR027359">
    <property type="entry name" value="Volt_channel_dom_sf"/>
</dbReference>
<keyword evidence="10 13" id="KW-0472">Membrane</keyword>
<evidence type="ECO:0000256" key="5">
    <source>
        <dbReference type="ARBA" id="ARBA00022826"/>
    </source>
</evidence>
<gene>
    <name evidence="15" type="ORF">ODALV1_LOCUS8573</name>
</gene>
<name>A0ABP1Q8N1_9HEXA</name>
<feature type="compositionally biased region" description="Low complexity" evidence="12">
    <location>
        <begin position="636"/>
        <end position="645"/>
    </location>
</feature>
<evidence type="ECO:0000256" key="9">
    <source>
        <dbReference type="ARBA" id="ARBA00023065"/>
    </source>
</evidence>
<dbReference type="Gene3D" id="1.10.287.70">
    <property type="match status" value="1"/>
</dbReference>
<dbReference type="InterPro" id="IPR005821">
    <property type="entry name" value="Ion_trans_dom"/>
</dbReference>
<feature type="transmembrane region" description="Helical" evidence="13">
    <location>
        <begin position="292"/>
        <end position="313"/>
    </location>
</feature>
<reference evidence="15 16" key="1">
    <citation type="submission" date="2024-08" db="EMBL/GenBank/DDBJ databases">
        <authorList>
            <person name="Cucini C."/>
            <person name="Frati F."/>
        </authorList>
    </citation>
    <scope>NUCLEOTIDE SEQUENCE [LARGE SCALE GENOMIC DNA]</scope>
</reference>
<proteinExistence type="predicted"/>
<dbReference type="InterPro" id="IPR003968">
    <property type="entry name" value="K_chnl_volt-dep_Kv"/>
</dbReference>
<evidence type="ECO:0000256" key="3">
    <source>
        <dbReference type="ARBA" id="ARBA00022538"/>
    </source>
</evidence>
<dbReference type="SMART" id="SM00225">
    <property type="entry name" value="BTB"/>
    <property type="match status" value="1"/>
</dbReference>
<accession>A0ABP1Q8N1</accession>
<dbReference type="InterPro" id="IPR028325">
    <property type="entry name" value="VG_K_chnl"/>
</dbReference>
<evidence type="ECO:0000256" key="1">
    <source>
        <dbReference type="ARBA" id="ARBA00004141"/>
    </source>
</evidence>
<dbReference type="Gene3D" id="1.20.120.350">
    <property type="entry name" value="Voltage-gated potassium channels. Chain C"/>
    <property type="match status" value="1"/>
</dbReference>
<evidence type="ECO:0000256" key="6">
    <source>
        <dbReference type="ARBA" id="ARBA00022882"/>
    </source>
</evidence>
<feature type="compositionally biased region" description="Basic residues" evidence="12">
    <location>
        <begin position="622"/>
        <end position="635"/>
    </location>
</feature>
<dbReference type="Gene3D" id="3.30.710.10">
    <property type="entry name" value="Potassium Channel Kv1.1, Chain A"/>
    <property type="match status" value="1"/>
</dbReference>
<evidence type="ECO:0000256" key="13">
    <source>
        <dbReference type="SAM" id="Phobius"/>
    </source>
</evidence>
<keyword evidence="16" id="KW-1185">Reference proteome</keyword>
<keyword evidence="2" id="KW-0813">Transport</keyword>
<comment type="subcellular location">
    <subcellularLocation>
        <location evidence="1">Membrane</location>
        <topology evidence="1">Multi-pass membrane protein</topology>
    </subcellularLocation>
</comment>
<dbReference type="SUPFAM" id="SSF81324">
    <property type="entry name" value="Voltage-gated potassium channels"/>
    <property type="match status" value="1"/>
</dbReference>
<evidence type="ECO:0000313" key="16">
    <source>
        <dbReference type="Proteomes" id="UP001642540"/>
    </source>
</evidence>
<dbReference type="SUPFAM" id="SSF54695">
    <property type="entry name" value="POZ domain"/>
    <property type="match status" value="1"/>
</dbReference>
<feature type="transmembrane region" description="Helical" evidence="13">
    <location>
        <begin position="455"/>
        <end position="476"/>
    </location>
</feature>
<keyword evidence="9" id="KW-0406">Ion transport</keyword>
<keyword evidence="4 13" id="KW-0812">Transmembrane</keyword>
<evidence type="ECO:0000256" key="10">
    <source>
        <dbReference type="ARBA" id="ARBA00023136"/>
    </source>
</evidence>
<dbReference type="InterPro" id="IPR000210">
    <property type="entry name" value="BTB/POZ_dom"/>
</dbReference>
<feature type="compositionally biased region" description="Low complexity" evidence="12">
    <location>
        <begin position="1"/>
        <end position="12"/>
    </location>
</feature>
<keyword evidence="11" id="KW-0407">Ion channel</keyword>
<evidence type="ECO:0000256" key="7">
    <source>
        <dbReference type="ARBA" id="ARBA00022958"/>
    </source>
</evidence>
<feature type="region of interest" description="Disordered" evidence="12">
    <location>
        <begin position="620"/>
        <end position="645"/>
    </location>
</feature>
<dbReference type="EMBL" id="CAXLJM020000026">
    <property type="protein sequence ID" value="CAL8093709.1"/>
    <property type="molecule type" value="Genomic_DNA"/>
</dbReference>
<dbReference type="Pfam" id="PF02214">
    <property type="entry name" value="BTB_2"/>
    <property type="match status" value="1"/>
</dbReference>
<keyword evidence="8 13" id="KW-1133">Transmembrane helix</keyword>
<organism evidence="15 16">
    <name type="scientific">Orchesella dallaii</name>
    <dbReference type="NCBI Taxonomy" id="48710"/>
    <lineage>
        <taxon>Eukaryota</taxon>
        <taxon>Metazoa</taxon>
        <taxon>Ecdysozoa</taxon>
        <taxon>Arthropoda</taxon>
        <taxon>Hexapoda</taxon>
        <taxon>Collembola</taxon>
        <taxon>Entomobryomorpha</taxon>
        <taxon>Entomobryoidea</taxon>
        <taxon>Orchesellidae</taxon>
        <taxon>Orchesellinae</taxon>
        <taxon>Orchesella</taxon>
    </lineage>
</organism>
<dbReference type="PANTHER" id="PTHR11537">
    <property type="entry name" value="VOLTAGE-GATED POTASSIUM CHANNEL"/>
    <property type="match status" value="1"/>
</dbReference>
<dbReference type="PRINTS" id="PR00169">
    <property type="entry name" value="KCHANNEL"/>
</dbReference>
<feature type="transmembrane region" description="Helical" evidence="13">
    <location>
        <begin position="517"/>
        <end position="537"/>
    </location>
</feature>
<dbReference type="PRINTS" id="PR01496">
    <property type="entry name" value="SHAKERCHANEL"/>
</dbReference>
<dbReference type="InterPro" id="IPR003972">
    <property type="entry name" value="K_chnl_volt-dep_Kv1"/>
</dbReference>
<feature type="domain" description="BTB" evidence="14">
    <location>
        <begin position="161"/>
        <end position="255"/>
    </location>
</feature>
<comment type="caution">
    <text evidence="15">The sequence shown here is derived from an EMBL/GenBank/DDBJ whole genome shotgun (WGS) entry which is preliminary data.</text>
</comment>
<dbReference type="Proteomes" id="UP001642540">
    <property type="component" value="Unassembled WGS sequence"/>
</dbReference>
<evidence type="ECO:0000313" key="15">
    <source>
        <dbReference type="EMBL" id="CAL8093709.1"/>
    </source>
</evidence>
<protein>
    <recommendedName>
        <fullName evidence="14">BTB domain-containing protein</fullName>
    </recommendedName>
</protein>
<dbReference type="InterPro" id="IPR003131">
    <property type="entry name" value="T1-type_BTB"/>
</dbReference>
<dbReference type="Pfam" id="PF00520">
    <property type="entry name" value="Ion_trans"/>
    <property type="match status" value="1"/>
</dbReference>
<keyword evidence="3" id="KW-0633">Potassium transport</keyword>